<dbReference type="GO" id="GO:1990904">
    <property type="term" value="C:ribonucleoprotein complex"/>
    <property type="evidence" value="ECO:0007669"/>
    <property type="project" value="UniProtKB-KW"/>
</dbReference>
<sequence>MASAKKRKAEQEADQVSYPNHNVDGKPHSSVVEYIRQPDDDGGDAASESDADYQEEEEEDVCKLLEPLSVEQITSLLVSAAARDPDTLAEIRSLADLDPAHRKLFVHGLGWETTSDALRSVFARYGELDECRVVVDRATGRSKGYGFVLYRHRSSARRALRNPQKLIDNRMTACQLASAGPTQNPNTYPSSNPNPNAISGDNLPRKIYVGNVHADIDGRRLHTFFSQYGEIEEGPIGFDRHTGKPKGFALFVYRTVEGARKALEEPQKNFEGHLLVCQKATDSNKARGSTAASNNSGVPASAPSNASTNMGGYNASAFGSHVTPSDIGLAQQAAMFGQGLLGQGMPVNAAFLAMLAAAGQNPAAFGITPAMLASLNPSLAGAFGAGVSTAAVPQATMSQQPGALSMQGYGMGSSGYQTVGFQGPSAFQGPPGFQGPPAFQGSATSGGAQQAGSGSGSSYQGGNLGQSAMQRSGMGHMSGYGHH</sequence>
<dbReference type="GO" id="GO:0005634">
    <property type="term" value="C:nucleus"/>
    <property type="evidence" value="ECO:0007669"/>
    <property type="project" value="TreeGrafter"/>
</dbReference>
<dbReference type="PROSITE" id="PS50102">
    <property type="entry name" value="RRM"/>
    <property type="match status" value="2"/>
</dbReference>
<evidence type="ECO:0000313" key="5">
    <source>
        <dbReference type="EMBL" id="PKA60481.1"/>
    </source>
</evidence>
<dbReference type="Proteomes" id="UP000236161">
    <property type="component" value="Unassembled WGS sequence"/>
</dbReference>
<feature type="compositionally biased region" description="Acidic residues" evidence="3">
    <location>
        <begin position="40"/>
        <end position="57"/>
    </location>
</feature>
<dbReference type="EMBL" id="KZ451937">
    <property type="protein sequence ID" value="PKA60481.1"/>
    <property type="molecule type" value="Genomic_DNA"/>
</dbReference>
<dbReference type="SMART" id="SM00360">
    <property type="entry name" value="RRM"/>
    <property type="match status" value="2"/>
</dbReference>
<proteinExistence type="predicted"/>
<dbReference type="InterPro" id="IPR035979">
    <property type="entry name" value="RBD_domain_sf"/>
</dbReference>
<dbReference type="STRING" id="1088818.A0A2I0AY52"/>
<dbReference type="GO" id="GO:0003723">
    <property type="term" value="F:RNA binding"/>
    <property type="evidence" value="ECO:0007669"/>
    <property type="project" value="UniProtKB-UniRule"/>
</dbReference>
<dbReference type="SUPFAM" id="SSF54928">
    <property type="entry name" value="RNA-binding domain, RBD"/>
    <property type="match status" value="2"/>
</dbReference>
<evidence type="ECO:0000313" key="6">
    <source>
        <dbReference type="Proteomes" id="UP000236161"/>
    </source>
</evidence>
<organism evidence="5 6">
    <name type="scientific">Apostasia shenzhenica</name>
    <dbReference type="NCBI Taxonomy" id="1088818"/>
    <lineage>
        <taxon>Eukaryota</taxon>
        <taxon>Viridiplantae</taxon>
        <taxon>Streptophyta</taxon>
        <taxon>Embryophyta</taxon>
        <taxon>Tracheophyta</taxon>
        <taxon>Spermatophyta</taxon>
        <taxon>Magnoliopsida</taxon>
        <taxon>Liliopsida</taxon>
        <taxon>Asparagales</taxon>
        <taxon>Orchidaceae</taxon>
        <taxon>Apostasioideae</taxon>
        <taxon>Apostasia</taxon>
    </lineage>
</organism>
<evidence type="ECO:0000259" key="4">
    <source>
        <dbReference type="PROSITE" id="PS50102"/>
    </source>
</evidence>
<feature type="compositionally biased region" description="Low complexity" evidence="3">
    <location>
        <begin position="181"/>
        <end position="196"/>
    </location>
</feature>
<dbReference type="Gene3D" id="3.30.70.330">
    <property type="match status" value="2"/>
</dbReference>
<evidence type="ECO:0000256" key="1">
    <source>
        <dbReference type="ARBA" id="ARBA00022884"/>
    </source>
</evidence>
<gene>
    <name evidence="5" type="primary">RNP1</name>
    <name evidence="5" type="ORF">AXF42_Ash017887</name>
</gene>
<name>A0A2I0AY52_9ASPA</name>
<keyword evidence="5" id="KW-0687">Ribonucleoprotein</keyword>
<feature type="region of interest" description="Disordered" evidence="3">
    <location>
        <begin position="421"/>
        <end position="483"/>
    </location>
</feature>
<feature type="domain" description="RRM" evidence="4">
    <location>
        <begin position="205"/>
        <end position="293"/>
    </location>
</feature>
<dbReference type="InterPro" id="IPR050886">
    <property type="entry name" value="RNA-binding_reg"/>
</dbReference>
<feature type="region of interest" description="Disordered" evidence="3">
    <location>
        <begin position="177"/>
        <end position="202"/>
    </location>
</feature>
<dbReference type="Pfam" id="PF00076">
    <property type="entry name" value="RRM_1"/>
    <property type="match status" value="2"/>
</dbReference>
<accession>A0A2I0AY52</accession>
<evidence type="ECO:0000256" key="3">
    <source>
        <dbReference type="SAM" id="MobiDB-lite"/>
    </source>
</evidence>
<dbReference type="PANTHER" id="PTHR48024">
    <property type="entry name" value="GEO13361P1-RELATED"/>
    <property type="match status" value="1"/>
</dbReference>
<dbReference type="OrthoDB" id="1875751at2759"/>
<keyword evidence="1 2" id="KW-0694">RNA-binding</keyword>
<dbReference type="InterPro" id="IPR012677">
    <property type="entry name" value="Nucleotide-bd_a/b_plait_sf"/>
</dbReference>
<protein>
    <submittedName>
        <fullName evidence="5">Heterogeneous nuclear ribonucleoprotein 1</fullName>
    </submittedName>
</protein>
<dbReference type="PANTHER" id="PTHR48024:SF9">
    <property type="entry name" value="UBP1-ASSOCIATED PROTEINS 1A-RELATED"/>
    <property type="match status" value="1"/>
</dbReference>
<dbReference type="InterPro" id="IPR000504">
    <property type="entry name" value="RRM_dom"/>
</dbReference>
<keyword evidence="6" id="KW-1185">Reference proteome</keyword>
<evidence type="ECO:0000256" key="2">
    <source>
        <dbReference type="PROSITE-ProRule" id="PRU00176"/>
    </source>
</evidence>
<feature type="domain" description="RRM" evidence="4">
    <location>
        <begin position="102"/>
        <end position="179"/>
    </location>
</feature>
<feature type="region of interest" description="Disordered" evidence="3">
    <location>
        <begin position="1"/>
        <end position="57"/>
    </location>
</feature>
<reference evidence="5 6" key="1">
    <citation type="journal article" date="2017" name="Nature">
        <title>The Apostasia genome and the evolution of orchids.</title>
        <authorList>
            <person name="Zhang G.Q."/>
            <person name="Liu K.W."/>
            <person name="Li Z."/>
            <person name="Lohaus R."/>
            <person name="Hsiao Y.Y."/>
            <person name="Niu S.C."/>
            <person name="Wang J.Y."/>
            <person name="Lin Y.C."/>
            <person name="Xu Q."/>
            <person name="Chen L.J."/>
            <person name="Yoshida K."/>
            <person name="Fujiwara S."/>
            <person name="Wang Z.W."/>
            <person name="Zhang Y.Q."/>
            <person name="Mitsuda N."/>
            <person name="Wang M."/>
            <person name="Liu G.H."/>
            <person name="Pecoraro L."/>
            <person name="Huang H.X."/>
            <person name="Xiao X.J."/>
            <person name="Lin M."/>
            <person name="Wu X.Y."/>
            <person name="Wu W.L."/>
            <person name="Chen Y.Y."/>
            <person name="Chang S.B."/>
            <person name="Sakamoto S."/>
            <person name="Ohme-Takagi M."/>
            <person name="Yagi M."/>
            <person name="Zeng S.J."/>
            <person name="Shen C.Y."/>
            <person name="Yeh C.M."/>
            <person name="Luo Y.B."/>
            <person name="Tsai W.C."/>
            <person name="Van de Peer Y."/>
            <person name="Liu Z.J."/>
        </authorList>
    </citation>
    <scope>NUCLEOTIDE SEQUENCE [LARGE SCALE GENOMIC DNA]</scope>
    <source>
        <strain evidence="6">cv. Shenzhen</strain>
        <tissue evidence="5">Stem</tissue>
    </source>
</reference>
<dbReference type="AlphaFoldDB" id="A0A2I0AY52"/>